<accession>A0AAW0QBU0</accession>
<gene>
    <name evidence="2" type="ORF">WMY93_001303</name>
</gene>
<proteinExistence type="predicted"/>
<dbReference type="AlphaFoldDB" id="A0AAW0QBU0"/>
<evidence type="ECO:0000313" key="2">
    <source>
        <dbReference type="EMBL" id="KAK7945575.1"/>
    </source>
</evidence>
<feature type="compositionally biased region" description="Acidic residues" evidence="1">
    <location>
        <begin position="114"/>
        <end position="138"/>
    </location>
</feature>
<evidence type="ECO:0000256" key="1">
    <source>
        <dbReference type="SAM" id="MobiDB-lite"/>
    </source>
</evidence>
<feature type="region of interest" description="Disordered" evidence="1">
    <location>
        <begin position="84"/>
        <end position="164"/>
    </location>
</feature>
<sequence length="215" mass="24608">MDLRISSQYLVAVRGLLASLAVRASKELPPLDEKSTEQRGCEVNVEAVGKKHELLTHCPADTAGRWGGNNQANPTLWQRLETIQEDDEHSRGSHISEEVEQEAGTKELEGSAALEEEAEPMLEQVEEREEEEREEQEDQVQTPSRARTSSRPKQSLSVKSKSRVYEFQTSVPKPKVRRKRRTKAQVKFQEDLFPDWVVQLMFNIEEATQHELVME</sequence>
<organism evidence="2 3">
    <name type="scientific">Mugilogobius chulae</name>
    <name type="common">yellowstripe goby</name>
    <dbReference type="NCBI Taxonomy" id="88201"/>
    <lineage>
        <taxon>Eukaryota</taxon>
        <taxon>Metazoa</taxon>
        <taxon>Chordata</taxon>
        <taxon>Craniata</taxon>
        <taxon>Vertebrata</taxon>
        <taxon>Euteleostomi</taxon>
        <taxon>Actinopterygii</taxon>
        <taxon>Neopterygii</taxon>
        <taxon>Teleostei</taxon>
        <taxon>Neoteleostei</taxon>
        <taxon>Acanthomorphata</taxon>
        <taxon>Gobiaria</taxon>
        <taxon>Gobiiformes</taxon>
        <taxon>Gobioidei</taxon>
        <taxon>Gobiidae</taxon>
        <taxon>Gobionellinae</taxon>
        <taxon>Mugilogobius</taxon>
    </lineage>
</organism>
<reference evidence="3" key="1">
    <citation type="submission" date="2024-04" db="EMBL/GenBank/DDBJ databases">
        <title>Salinicola lusitanus LLJ914,a marine bacterium isolated from the Okinawa Trough.</title>
        <authorList>
            <person name="Li J."/>
        </authorList>
    </citation>
    <scope>NUCLEOTIDE SEQUENCE [LARGE SCALE GENOMIC DNA]</scope>
</reference>
<name>A0AAW0QBU0_9GOBI</name>
<keyword evidence="3" id="KW-1185">Reference proteome</keyword>
<evidence type="ECO:0000313" key="3">
    <source>
        <dbReference type="Proteomes" id="UP001460270"/>
    </source>
</evidence>
<comment type="caution">
    <text evidence="2">The sequence shown here is derived from an EMBL/GenBank/DDBJ whole genome shotgun (WGS) entry which is preliminary data.</text>
</comment>
<feature type="compositionally biased region" description="Polar residues" evidence="1">
    <location>
        <begin position="142"/>
        <end position="159"/>
    </location>
</feature>
<protein>
    <submittedName>
        <fullName evidence="2">Uncharacterized protein</fullName>
    </submittedName>
</protein>
<feature type="compositionally biased region" description="Basic and acidic residues" evidence="1">
    <location>
        <begin position="88"/>
        <end position="109"/>
    </location>
</feature>
<dbReference type="Proteomes" id="UP001460270">
    <property type="component" value="Unassembled WGS sequence"/>
</dbReference>
<dbReference type="EMBL" id="JBBPFD010000001">
    <property type="protein sequence ID" value="KAK7945575.1"/>
    <property type="molecule type" value="Genomic_DNA"/>
</dbReference>